<dbReference type="PRINTS" id="PR00465">
    <property type="entry name" value="EP450IV"/>
</dbReference>
<dbReference type="GO" id="GO:0008395">
    <property type="term" value="F:steroid hydroxylase activity"/>
    <property type="evidence" value="ECO:0007669"/>
    <property type="project" value="TreeGrafter"/>
</dbReference>
<accession>A0AAD5WZG0</accession>
<comment type="similarity">
    <text evidence="2">Belongs to the cytochrome P450 family.</text>
</comment>
<keyword evidence="5 6" id="KW-0408">Iron</keyword>
<dbReference type="GO" id="GO:0016705">
    <property type="term" value="F:oxidoreductase activity, acting on paired donors, with incorporation or reduction of molecular oxygen"/>
    <property type="evidence" value="ECO:0007669"/>
    <property type="project" value="InterPro"/>
</dbReference>
<comment type="cofactor">
    <cofactor evidence="1 6">
        <name>heme</name>
        <dbReference type="ChEBI" id="CHEBI:30413"/>
    </cofactor>
</comment>
<evidence type="ECO:0008006" key="9">
    <source>
        <dbReference type="Google" id="ProtNLM"/>
    </source>
</evidence>
<organism evidence="7 8">
    <name type="scientific">Rhizophlyctis rosea</name>
    <dbReference type="NCBI Taxonomy" id="64517"/>
    <lineage>
        <taxon>Eukaryota</taxon>
        <taxon>Fungi</taxon>
        <taxon>Fungi incertae sedis</taxon>
        <taxon>Chytridiomycota</taxon>
        <taxon>Chytridiomycota incertae sedis</taxon>
        <taxon>Chytridiomycetes</taxon>
        <taxon>Rhizophlyctidales</taxon>
        <taxon>Rhizophlyctidaceae</taxon>
        <taxon>Rhizophlyctis</taxon>
    </lineage>
</organism>
<evidence type="ECO:0000256" key="6">
    <source>
        <dbReference type="PIRSR" id="PIRSR602403-1"/>
    </source>
</evidence>
<dbReference type="GO" id="GO:0020037">
    <property type="term" value="F:heme binding"/>
    <property type="evidence" value="ECO:0007669"/>
    <property type="project" value="InterPro"/>
</dbReference>
<keyword evidence="3 6" id="KW-0349">Heme</keyword>
<dbReference type="Gene3D" id="1.10.630.10">
    <property type="entry name" value="Cytochrome P450"/>
    <property type="match status" value="1"/>
</dbReference>
<reference evidence="7" key="1">
    <citation type="submission" date="2020-05" db="EMBL/GenBank/DDBJ databases">
        <title>Phylogenomic resolution of chytrid fungi.</title>
        <authorList>
            <person name="Stajich J.E."/>
            <person name="Amses K."/>
            <person name="Simmons R."/>
            <person name="Seto K."/>
            <person name="Myers J."/>
            <person name="Bonds A."/>
            <person name="Quandt C.A."/>
            <person name="Barry K."/>
            <person name="Liu P."/>
            <person name="Grigoriev I."/>
            <person name="Longcore J.E."/>
            <person name="James T.Y."/>
        </authorList>
    </citation>
    <scope>NUCLEOTIDE SEQUENCE</scope>
    <source>
        <strain evidence="7">JEL0318</strain>
    </source>
</reference>
<dbReference type="PANTHER" id="PTHR24304:SF2">
    <property type="entry name" value="24-HYDROXYCHOLESTEROL 7-ALPHA-HYDROXYLASE"/>
    <property type="match status" value="1"/>
</dbReference>
<gene>
    <name evidence="7" type="ORF">HK097_010996</name>
</gene>
<dbReference type="EMBL" id="JADGJD010000869">
    <property type="protein sequence ID" value="KAJ3047965.1"/>
    <property type="molecule type" value="Genomic_DNA"/>
</dbReference>
<comment type="caution">
    <text evidence="7">The sequence shown here is derived from an EMBL/GenBank/DDBJ whole genome shotgun (WGS) entry which is preliminary data.</text>
</comment>
<protein>
    <recommendedName>
        <fullName evidence="9">Cytochrome P450</fullName>
    </recommendedName>
</protein>
<dbReference type="CDD" id="cd11040">
    <property type="entry name" value="CYP7_CYP8-like"/>
    <property type="match status" value="1"/>
</dbReference>
<evidence type="ECO:0000256" key="5">
    <source>
        <dbReference type="ARBA" id="ARBA00023004"/>
    </source>
</evidence>
<dbReference type="SUPFAM" id="SSF48264">
    <property type="entry name" value="Cytochrome P450"/>
    <property type="match status" value="1"/>
</dbReference>
<dbReference type="InterPro" id="IPR001128">
    <property type="entry name" value="Cyt_P450"/>
</dbReference>
<evidence type="ECO:0000256" key="4">
    <source>
        <dbReference type="ARBA" id="ARBA00022723"/>
    </source>
</evidence>
<name>A0AAD5WZG0_9FUNG</name>
<feature type="binding site" description="axial binding residue" evidence="6">
    <location>
        <position position="373"/>
    </location>
    <ligand>
        <name>heme</name>
        <dbReference type="ChEBI" id="CHEBI:30413"/>
    </ligand>
    <ligandPart>
        <name>Fe</name>
        <dbReference type="ChEBI" id="CHEBI:18248"/>
    </ligandPart>
</feature>
<evidence type="ECO:0000256" key="2">
    <source>
        <dbReference type="ARBA" id="ARBA00010617"/>
    </source>
</evidence>
<evidence type="ECO:0000313" key="7">
    <source>
        <dbReference type="EMBL" id="KAJ3047965.1"/>
    </source>
</evidence>
<dbReference type="AlphaFoldDB" id="A0AAD5WZG0"/>
<dbReference type="InterPro" id="IPR050529">
    <property type="entry name" value="CYP450_sterol_14alpha_dmase"/>
</dbReference>
<dbReference type="InterPro" id="IPR036396">
    <property type="entry name" value="Cyt_P450_sf"/>
</dbReference>
<evidence type="ECO:0000256" key="1">
    <source>
        <dbReference type="ARBA" id="ARBA00001971"/>
    </source>
</evidence>
<dbReference type="GO" id="GO:0005506">
    <property type="term" value="F:iron ion binding"/>
    <property type="evidence" value="ECO:0007669"/>
    <property type="project" value="InterPro"/>
</dbReference>
<dbReference type="Proteomes" id="UP001212841">
    <property type="component" value="Unassembled WGS sequence"/>
</dbReference>
<keyword evidence="4 6" id="KW-0479">Metal-binding</keyword>
<dbReference type="InterPro" id="IPR002403">
    <property type="entry name" value="Cyt_P450_E_grp-IV"/>
</dbReference>
<evidence type="ECO:0000256" key="3">
    <source>
        <dbReference type="ARBA" id="ARBA00022617"/>
    </source>
</evidence>
<dbReference type="Pfam" id="PF00067">
    <property type="entry name" value="p450"/>
    <property type="match status" value="1"/>
</dbReference>
<proteinExistence type="inferred from homology"/>
<sequence length="437" mass="48670">MVFSKKYGSIFSIYLMGRTTMVITNPRVFPTIFKDSKLFDFRNFIEGLVQVVLNIPKAAATSKALKDANHAQYVKHLTGSSVYPLTEAFIYSLLNKINDEISHLPTRGTTIELVGFSQKVVFNASCKALFGSTCPSDIRSDVFLFDEGMHLIFANFPSFITSKYIKARERCISAFMKMLETGMQNPNALAASQDQVLIDEGFDLQTRGSSLFGLMWGLQTNSTQAAFWCLAYLLTKTTSDFRQKLFEEGKEAFKVSLTSTNTLTATPNIPLLTSAPYLSALFNETLRTTSGTLMWREVSRDTVVEDPESGRKFLARKGGLVSLPARHVHLDEGIYERADEFRPERWIESKDGTRDGKMGRIGLLPFGGGVSLCPGRFFASHEIKSFVALMLQLFDMEVLDPLPGLGLNQYGVGVMAPTGKMRVQITLKNEWKGALKA</sequence>
<evidence type="ECO:0000313" key="8">
    <source>
        <dbReference type="Proteomes" id="UP001212841"/>
    </source>
</evidence>
<dbReference type="PANTHER" id="PTHR24304">
    <property type="entry name" value="CYTOCHROME P450 FAMILY 7"/>
    <property type="match status" value="1"/>
</dbReference>
<keyword evidence="8" id="KW-1185">Reference proteome</keyword>